<gene>
    <name evidence="2" type="ORF">DCAF_LOCUS22743</name>
</gene>
<dbReference type="EMBL" id="CAWUPB010001179">
    <property type="protein sequence ID" value="CAK7350019.1"/>
    <property type="molecule type" value="Genomic_DNA"/>
</dbReference>
<comment type="caution">
    <text evidence="2">The sequence shown here is derived from an EMBL/GenBank/DDBJ whole genome shotgun (WGS) entry which is preliminary data.</text>
</comment>
<feature type="domain" description="Reverse transcriptase zinc-binding" evidence="1">
    <location>
        <begin position="120"/>
        <end position="186"/>
    </location>
</feature>
<protein>
    <recommendedName>
        <fullName evidence="1">Reverse transcriptase zinc-binding domain-containing protein</fullName>
    </recommendedName>
</protein>
<proteinExistence type="predicted"/>
<evidence type="ECO:0000313" key="3">
    <source>
        <dbReference type="Proteomes" id="UP001314170"/>
    </source>
</evidence>
<organism evidence="2 3">
    <name type="scientific">Dovyalis caffra</name>
    <dbReference type="NCBI Taxonomy" id="77055"/>
    <lineage>
        <taxon>Eukaryota</taxon>
        <taxon>Viridiplantae</taxon>
        <taxon>Streptophyta</taxon>
        <taxon>Embryophyta</taxon>
        <taxon>Tracheophyta</taxon>
        <taxon>Spermatophyta</taxon>
        <taxon>Magnoliopsida</taxon>
        <taxon>eudicotyledons</taxon>
        <taxon>Gunneridae</taxon>
        <taxon>Pentapetalae</taxon>
        <taxon>rosids</taxon>
        <taxon>fabids</taxon>
        <taxon>Malpighiales</taxon>
        <taxon>Salicaceae</taxon>
        <taxon>Flacourtieae</taxon>
        <taxon>Dovyalis</taxon>
    </lineage>
</organism>
<accession>A0AAV1SEY3</accession>
<dbReference type="AlphaFoldDB" id="A0AAV1SEY3"/>
<dbReference type="Pfam" id="PF13966">
    <property type="entry name" value="zf-RVT"/>
    <property type="match status" value="1"/>
</dbReference>
<evidence type="ECO:0000313" key="2">
    <source>
        <dbReference type="EMBL" id="CAK7350019.1"/>
    </source>
</evidence>
<evidence type="ECO:0000259" key="1">
    <source>
        <dbReference type="Pfam" id="PF13966"/>
    </source>
</evidence>
<dbReference type="Proteomes" id="UP001314170">
    <property type="component" value="Unassembled WGS sequence"/>
</dbReference>
<reference evidence="2 3" key="1">
    <citation type="submission" date="2024-01" db="EMBL/GenBank/DDBJ databases">
        <authorList>
            <person name="Waweru B."/>
        </authorList>
    </citation>
    <scope>NUCLEOTIDE SEQUENCE [LARGE SCALE GENOMIC DNA]</scope>
</reference>
<dbReference type="InterPro" id="IPR026960">
    <property type="entry name" value="RVT-Znf"/>
</dbReference>
<sequence>MEMKLGSRLGMALDSGLYVIRGALRSSKEGWRSILYGKKVLDAGLGLRVGIGRHIHIFHDSHSSSSKSTLIRPLFTGLIYFYQLIDWDTRAWNYDLIRNHFSGEDAAISSLADSPPSISIQSWSQLWKHHVPNKLNFFIRRALQDSLATGMNIHKKISDHNPQYKLFGDPYETEMHLFTSCNRARQARFIYMGIRTNAILRSSSSKRWHNLLKELSKSVVPIVSRAKARFLCLMIRTGLLMKLLKKTDEQESENLSLLDVQTQQRGMQNPCPSQPGAIKINFDGSFNHTTNSGGLGVVFSNSARSLLGAKLRSIFTACS</sequence>
<name>A0AAV1SEY3_9ROSI</name>
<keyword evidence="3" id="KW-1185">Reference proteome</keyword>